<dbReference type="AlphaFoldDB" id="A0A484I8K5"/>
<dbReference type="KEGG" id="nfn:NFRAN_0820"/>
<sequence>MFIKEFAIQQNIDKVQQLTEFSSKNPNLHPLKTILNDCCKLYCIMTCTIYLISLCEL</sequence>
<keyword evidence="2" id="KW-1185">Reference proteome</keyword>
<organism evidence="1 2">
    <name type="scientific">Candidatus Nitrosocosmicus franklandianus</name>
    <dbReference type="NCBI Taxonomy" id="1798806"/>
    <lineage>
        <taxon>Archaea</taxon>
        <taxon>Nitrososphaerota</taxon>
        <taxon>Nitrososphaeria</taxon>
        <taxon>Nitrososphaerales</taxon>
        <taxon>Nitrososphaeraceae</taxon>
        <taxon>Candidatus Nitrosocosmicus</taxon>
    </lineage>
</organism>
<dbReference type="EMBL" id="LR216287">
    <property type="protein sequence ID" value="VFJ13142.1"/>
    <property type="molecule type" value="Genomic_DNA"/>
</dbReference>
<name>A0A484I8K5_9ARCH</name>
<evidence type="ECO:0000313" key="1">
    <source>
        <dbReference type="EMBL" id="VFJ13142.1"/>
    </source>
</evidence>
<evidence type="ECO:0000313" key="2">
    <source>
        <dbReference type="Proteomes" id="UP000294299"/>
    </source>
</evidence>
<dbReference type="Proteomes" id="UP000294299">
    <property type="component" value="Chromosome NFRAN"/>
</dbReference>
<reference evidence="1 2" key="1">
    <citation type="submission" date="2019-02" db="EMBL/GenBank/DDBJ databases">
        <authorList>
            <person name="Lehtovirta-Morley E L."/>
        </authorList>
    </citation>
    <scope>NUCLEOTIDE SEQUENCE [LARGE SCALE GENOMIC DNA]</scope>
    <source>
        <strain evidence="1">NFRAN1</strain>
    </source>
</reference>
<protein>
    <submittedName>
        <fullName evidence="1">Uncharacterized protein</fullName>
    </submittedName>
</protein>
<gene>
    <name evidence="1" type="ORF">NFRAN_0820</name>
</gene>
<proteinExistence type="predicted"/>
<accession>A0A484I8K5</accession>